<dbReference type="SMART" id="SM00028">
    <property type="entry name" value="TPR"/>
    <property type="match status" value="7"/>
</dbReference>
<dbReference type="PROSITE" id="PS50011">
    <property type="entry name" value="PROTEIN_KINASE_DOM"/>
    <property type="match status" value="1"/>
</dbReference>
<dbReference type="PANTHER" id="PTHR43289:SF34">
    <property type="entry name" value="SERINE_THREONINE-PROTEIN KINASE YBDM-RELATED"/>
    <property type="match status" value="1"/>
</dbReference>
<keyword evidence="4 6" id="KW-0067">ATP-binding</keyword>
<sequence>MDASRWERIQELFHEVADLPATERRAHLEAACGGDSALIDEVLRMADEDTTDDSLLSRDLAQLADRVLAADAPPVLPRALGPYRLLELLGEGGMGVVYLAERPDLKNQVAIKLLRDAWLSPARRARFASEQRTLAQLDHPAIARLYDAGTLPEGTPWFVMEYVEGLPLGRYCDEHRCSIPRRLELFRSVCEAVLHAHQHAVIHRDLKPSNILVKEGGQVKLLDFGIAKPLEAAGSEAQRTRTEARLMTPAYAAPEQIRGTGLGVHTDVYALGVVLYELLAGRPPFDFENRTPLEIDRIVLEQQPERPSAVARAAERSAGARPVGSVGGAEWADLDVLCLTAMQKDPARRYRTVDSLIRDLDHYLRGEPLEARADSWGYRASKFVRRHAAPLAAAALVTIAIVGLVTFYTLRLTTARNVAIAEADRTRRIQQFMSQLFAGGDPDAGPSDTLRVVSLLDRGVREANALNEEPEVQAELFQNLGGIYHKLGRLDRADSLLQTALTMRHAARGSSNADVARSLTALGLLRADQSRFEEADRLVRDAIERSRRGGPGAELAEARASTALGQLLDIAGDYAQAIQVLTAVVRLDSLGKLPVPERTAALTELANCHYYAGHYEASDSLNRRVLALDLAAHGTHHPNVASDLINLGAIQQEWGHYAAAESLFREALQIYRGWFGEDHFETAATLTMVGRVLIPQNRRDEAAGLLQRALAIRERVYGPHHPSVASTLNEIGNAALADKRLELAESSFRRMIDIYHAAYGDKHQLIGIALANLGSVYMERKDFRGAERTYREALDRYGETLPADHLYIGIARIKLGRALLRQARHREAEQSTLAGYEIVTRQADPAVSWLQNARKDLVADYEALREPEKAAKFRAELEKDEAAAR</sequence>
<dbReference type="PANTHER" id="PTHR43289">
    <property type="entry name" value="MITOGEN-ACTIVATED PROTEIN KINASE KINASE KINASE 20-RELATED"/>
    <property type="match status" value="1"/>
</dbReference>
<comment type="caution">
    <text evidence="9">The sequence shown here is derived from an EMBL/GenBank/DDBJ whole genome shotgun (WGS) entry which is preliminary data.</text>
</comment>
<evidence type="ECO:0000313" key="9">
    <source>
        <dbReference type="EMBL" id="NOT33902.1"/>
    </source>
</evidence>
<proteinExistence type="predicted"/>
<dbReference type="GO" id="GO:0004674">
    <property type="term" value="F:protein serine/threonine kinase activity"/>
    <property type="evidence" value="ECO:0007669"/>
    <property type="project" value="TreeGrafter"/>
</dbReference>
<evidence type="ECO:0000256" key="5">
    <source>
        <dbReference type="PROSITE-ProRule" id="PRU00339"/>
    </source>
</evidence>
<dbReference type="EMBL" id="JABFRW010000078">
    <property type="protein sequence ID" value="NOT33902.1"/>
    <property type="molecule type" value="Genomic_DNA"/>
</dbReference>
<evidence type="ECO:0000256" key="3">
    <source>
        <dbReference type="ARBA" id="ARBA00022777"/>
    </source>
</evidence>
<accession>A0A849SEV0</accession>
<keyword evidence="2 6" id="KW-0547">Nucleotide-binding</keyword>
<dbReference type="CDD" id="cd14014">
    <property type="entry name" value="STKc_PknB_like"/>
    <property type="match status" value="1"/>
</dbReference>
<evidence type="ECO:0000259" key="8">
    <source>
        <dbReference type="PROSITE" id="PS50011"/>
    </source>
</evidence>
<organism evidence="9 10">
    <name type="scientific">Eiseniibacteriota bacterium</name>
    <dbReference type="NCBI Taxonomy" id="2212470"/>
    <lineage>
        <taxon>Bacteria</taxon>
        <taxon>Candidatus Eiseniibacteriota</taxon>
    </lineage>
</organism>
<dbReference type="InterPro" id="IPR017441">
    <property type="entry name" value="Protein_kinase_ATP_BS"/>
</dbReference>
<dbReference type="InterPro" id="IPR011009">
    <property type="entry name" value="Kinase-like_dom_sf"/>
</dbReference>
<dbReference type="Pfam" id="PF13424">
    <property type="entry name" value="TPR_12"/>
    <property type="match status" value="4"/>
</dbReference>
<dbReference type="Gene3D" id="3.30.200.20">
    <property type="entry name" value="Phosphorylase Kinase, domain 1"/>
    <property type="match status" value="1"/>
</dbReference>
<evidence type="ECO:0000256" key="1">
    <source>
        <dbReference type="ARBA" id="ARBA00022679"/>
    </source>
</evidence>
<dbReference type="InterPro" id="IPR011990">
    <property type="entry name" value="TPR-like_helical_dom_sf"/>
</dbReference>
<feature type="repeat" description="TPR" evidence="5">
    <location>
        <begin position="767"/>
        <end position="800"/>
    </location>
</feature>
<dbReference type="PROSITE" id="PS00108">
    <property type="entry name" value="PROTEIN_KINASE_ST"/>
    <property type="match status" value="1"/>
</dbReference>
<keyword evidence="7" id="KW-0472">Membrane</keyword>
<evidence type="ECO:0000313" key="10">
    <source>
        <dbReference type="Proteomes" id="UP000580839"/>
    </source>
</evidence>
<keyword evidence="7" id="KW-1133">Transmembrane helix</keyword>
<keyword evidence="1" id="KW-0808">Transferase</keyword>
<dbReference type="Gene3D" id="1.25.40.10">
    <property type="entry name" value="Tetratricopeptide repeat domain"/>
    <property type="match status" value="3"/>
</dbReference>
<dbReference type="AlphaFoldDB" id="A0A849SEV0"/>
<reference evidence="9 10" key="1">
    <citation type="submission" date="2020-04" db="EMBL/GenBank/DDBJ databases">
        <title>Metagenomic profiling of ammonia- and methane-oxidizing microorganisms in a Dutch drinking water treatment plant.</title>
        <authorList>
            <person name="Poghosyan L."/>
            <person name="Leucker S."/>
        </authorList>
    </citation>
    <scope>NUCLEOTIDE SEQUENCE [LARGE SCALE GENOMIC DNA]</scope>
    <source>
        <strain evidence="9">S-RSF-IL-03</strain>
    </source>
</reference>
<feature type="repeat" description="TPR" evidence="5">
    <location>
        <begin position="474"/>
        <end position="507"/>
    </location>
</feature>
<dbReference type="PROSITE" id="PS50005">
    <property type="entry name" value="TPR"/>
    <property type="match status" value="2"/>
</dbReference>
<dbReference type="Pfam" id="PF00069">
    <property type="entry name" value="Pkinase"/>
    <property type="match status" value="1"/>
</dbReference>
<dbReference type="GO" id="GO:0005524">
    <property type="term" value="F:ATP binding"/>
    <property type="evidence" value="ECO:0007669"/>
    <property type="project" value="UniProtKB-UniRule"/>
</dbReference>
<keyword evidence="3" id="KW-0418">Kinase</keyword>
<evidence type="ECO:0000256" key="2">
    <source>
        <dbReference type="ARBA" id="ARBA00022741"/>
    </source>
</evidence>
<name>A0A849SEV0_UNCEI</name>
<evidence type="ECO:0000256" key="6">
    <source>
        <dbReference type="PROSITE-ProRule" id="PRU10141"/>
    </source>
</evidence>
<keyword evidence="5" id="KW-0802">TPR repeat</keyword>
<feature type="binding site" evidence="6">
    <location>
        <position position="112"/>
    </location>
    <ligand>
        <name>ATP</name>
        <dbReference type="ChEBI" id="CHEBI:30616"/>
    </ligand>
</feature>
<dbReference type="InterPro" id="IPR019734">
    <property type="entry name" value="TPR_rpt"/>
</dbReference>
<dbReference type="InterPro" id="IPR008271">
    <property type="entry name" value="Ser/Thr_kinase_AS"/>
</dbReference>
<dbReference type="SUPFAM" id="SSF48452">
    <property type="entry name" value="TPR-like"/>
    <property type="match status" value="3"/>
</dbReference>
<dbReference type="SMART" id="SM00220">
    <property type="entry name" value="S_TKc"/>
    <property type="match status" value="1"/>
</dbReference>
<protein>
    <submittedName>
        <fullName evidence="9">Tetratricopeptide repeat protein</fullName>
    </submittedName>
</protein>
<dbReference type="SUPFAM" id="SSF56112">
    <property type="entry name" value="Protein kinase-like (PK-like)"/>
    <property type="match status" value="1"/>
</dbReference>
<dbReference type="Proteomes" id="UP000580839">
    <property type="component" value="Unassembled WGS sequence"/>
</dbReference>
<evidence type="ECO:0000256" key="7">
    <source>
        <dbReference type="SAM" id="Phobius"/>
    </source>
</evidence>
<evidence type="ECO:0000256" key="4">
    <source>
        <dbReference type="ARBA" id="ARBA00022840"/>
    </source>
</evidence>
<dbReference type="InterPro" id="IPR000719">
    <property type="entry name" value="Prot_kinase_dom"/>
</dbReference>
<keyword evidence="7" id="KW-0812">Transmembrane</keyword>
<gene>
    <name evidence="9" type="ORF">HOP12_07005</name>
</gene>
<dbReference type="PROSITE" id="PS00107">
    <property type="entry name" value="PROTEIN_KINASE_ATP"/>
    <property type="match status" value="1"/>
</dbReference>
<feature type="domain" description="Protein kinase" evidence="8">
    <location>
        <begin position="83"/>
        <end position="364"/>
    </location>
</feature>
<feature type="transmembrane region" description="Helical" evidence="7">
    <location>
        <begin position="388"/>
        <end position="410"/>
    </location>
</feature>
<dbReference type="Gene3D" id="1.10.510.10">
    <property type="entry name" value="Transferase(Phosphotransferase) domain 1"/>
    <property type="match status" value="1"/>
</dbReference>